<reference evidence="2" key="1">
    <citation type="submission" date="2016-10" db="EMBL/GenBank/DDBJ databases">
        <authorList>
            <person name="Varghese N."/>
            <person name="Submissions S."/>
        </authorList>
    </citation>
    <scope>NUCLEOTIDE SEQUENCE [LARGE SCALE GENOMIC DNA]</scope>
    <source>
        <strain evidence="2">DSM 24767</strain>
    </source>
</reference>
<protein>
    <submittedName>
        <fullName evidence="1">Uncharacterized protein</fullName>
    </submittedName>
</protein>
<gene>
    <name evidence="1" type="ORF">SAMN04489842_3065</name>
</gene>
<accession>A0A1H1HUQ6</accession>
<organism evidence="1 2">
    <name type="scientific">Natronobacterium texcoconense</name>
    <dbReference type="NCBI Taxonomy" id="1095778"/>
    <lineage>
        <taxon>Archaea</taxon>
        <taxon>Methanobacteriati</taxon>
        <taxon>Methanobacteriota</taxon>
        <taxon>Stenosarchaea group</taxon>
        <taxon>Halobacteria</taxon>
        <taxon>Halobacteriales</taxon>
        <taxon>Natrialbaceae</taxon>
        <taxon>Natronobacterium</taxon>
    </lineage>
</organism>
<dbReference type="EMBL" id="FNLC01000003">
    <property type="protein sequence ID" value="SDR29160.1"/>
    <property type="molecule type" value="Genomic_DNA"/>
</dbReference>
<dbReference type="Proteomes" id="UP000198848">
    <property type="component" value="Unassembled WGS sequence"/>
</dbReference>
<evidence type="ECO:0000313" key="2">
    <source>
        <dbReference type="Proteomes" id="UP000198848"/>
    </source>
</evidence>
<evidence type="ECO:0000313" key="1">
    <source>
        <dbReference type="EMBL" id="SDR29160.1"/>
    </source>
</evidence>
<dbReference type="STRING" id="1095778.SAMN04489842_3065"/>
<name>A0A1H1HUQ6_NATTX</name>
<sequence length="94" mass="10497">MNHLPQKSDGEWKLPNHAHVVVYDREEPDDEDDRGLLTIYDCGAAQKPPRAQLLGTLEEVDAPAEIESTPTGRIVKLRAEATLSEGETDRFTIQ</sequence>
<dbReference type="AlphaFoldDB" id="A0A1H1HUQ6"/>
<proteinExistence type="predicted"/>
<keyword evidence="2" id="KW-1185">Reference proteome</keyword>
<dbReference type="OrthoDB" id="224413at2157"/>
<dbReference type="RefSeq" id="WP_090383587.1">
    <property type="nucleotide sequence ID" value="NZ_FNLC01000003.1"/>
</dbReference>